<evidence type="ECO:0000313" key="7">
    <source>
        <dbReference type="Proteomes" id="UP000311382"/>
    </source>
</evidence>
<evidence type="ECO:0000256" key="4">
    <source>
        <dbReference type="SAM" id="MobiDB-lite"/>
    </source>
</evidence>
<feature type="compositionally biased region" description="Low complexity" evidence="4">
    <location>
        <begin position="213"/>
        <end position="236"/>
    </location>
</feature>
<comment type="caution">
    <text evidence="6">The sequence shown here is derived from an EMBL/GenBank/DDBJ whole genome shotgun (WGS) entry which is preliminary data.</text>
</comment>
<feature type="region of interest" description="Disordered" evidence="4">
    <location>
        <begin position="213"/>
        <end position="355"/>
    </location>
</feature>
<evidence type="ECO:0000313" key="6">
    <source>
        <dbReference type="EMBL" id="TNY17846.1"/>
    </source>
</evidence>
<organism evidence="6 7">
    <name type="scientific">Rhodotorula diobovata</name>
    <dbReference type="NCBI Taxonomy" id="5288"/>
    <lineage>
        <taxon>Eukaryota</taxon>
        <taxon>Fungi</taxon>
        <taxon>Dikarya</taxon>
        <taxon>Basidiomycota</taxon>
        <taxon>Pucciniomycotina</taxon>
        <taxon>Microbotryomycetes</taxon>
        <taxon>Sporidiobolales</taxon>
        <taxon>Sporidiobolaceae</taxon>
        <taxon>Rhodotorula</taxon>
    </lineage>
</organism>
<dbReference type="InterPro" id="IPR040168">
    <property type="entry name" value="Not2/3/5"/>
</dbReference>
<evidence type="ECO:0000256" key="3">
    <source>
        <dbReference type="ARBA" id="ARBA00023163"/>
    </source>
</evidence>
<dbReference type="Proteomes" id="UP000311382">
    <property type="component" value="Unassembled WGS sequence"/>
</dbReference>
<feature type="compositionally biased region" description="Gly residues" evidence="4">
    <location>
        <begin position="182"/>
        <end position="195"/>
    </location>
</feature>
<dbReference type="GO" id="GO:0006355">
    <property type="term" value="P:regulation of DNA-templated transcription"/>
    <property type="evidence" value="ECO:0007669"/>
    <property type="project" value="InterPro"/>
</dbReference>
<feature type="compositionally biased region" description="Polar residues" evidence="4">
    <location>
        <begin position="29"/>
        <end position="40"/>
    </location>
</feature>
<keyword evidence="3" id="KW-0804">Transcription</keyword>
<dbReference type="InterPro" id="IPR007282">
    <property type="entry name" value="NOT2/3/5_C"/>
</dbReference>
<reference evidence="6 7" key="1">
    <citation type="submission" date="2019-03" db="EMBL/GenBank/DDBJ databases">
        <title>Rhodosporidium diobovatum UCD-FST 08-225 genome sequencing, assembly, and annotation.</title>
        <authorList>
            <person name="Fakankun I.U."/>
            <person name="Fristensky B."/>
            <person name="Levin D.B."/>
        </authorList>
    </citation>
    <scope>NUCLEOTIDE SEQUENCE [LARGE SCALE GENOMIC DNA]</scope>
    <source>
        <strain evidence="6 7">UCD-FST 08-225</strain>
    </source>
</reference>
<feature type="compositionally biased region" description="Low complexity" evidence="4">
    <location>
        <begin position="79"/>
        <end position="115"/>
    </location>
</feature>
<keyword evidence="2" id="KW-0805">Transcription regulation</keyword>
<feature type="region of interest" description="Disordered" evidence="4">
    <location>
        <begin position="1"/>
        <end position="195"/>
    </location>
</feature>
<evidence type="ECO:0000259" key="5">
    <source>
        <dbReference type="Pfam" id="PF04153"/>
    </source>
</evidence>
<accession>A0A5C5FNP1</accession>
<feature type="compositionally biased region" description="Pro residues" evidence="4">
    <location>
        <begin position="318"/>
        <end position="333"/>
    </location>
</feature>
<keyword evidence="7" id="KW-1185">Reference proteome</keyword>
<feature type="compositionally biased region" description="Low complexity" evidence="4">
    <location>
        <begin position="291"/>
        <end position="310"/>
    </location>
</feature>
<evidence type="ECO:0000256" key="2">
    <source>
        <dbReference type="ARBA" id="ARBA00023015"/>
    </source>
</evidence>
<sequence>MNRGQQSPYGIGQGVPTAAAGGRFAPSRAGSTPLSPSQLRQPFPFGQGATQAHAMSPQQAGAQLAHGAPEASLDPSDFPALGGAPAGPTSASTTAHLQQQQQGSLSSYASQASPATPAPPAAPGHGPSQPTSRRAGDLSSDEFPALGGLPHLANGAAPSPGTAPGQPLLPPGMGMPPALAPGGAGAGAGAGAGGAADLGALAAGVNGLSLAAARAAVSQGGQEQASALAALQAQQQHRASLLGAMNSQRGAGAGAQGFAAPGGDKQSWTQSPQQTPRFPSGLLPNGGTPGSSSAASSPLPPAAAAAASSDSPRHHPSLPDPRSPSSALPPPPGAAGAGGAFSTLPPPTAGVTTGGVPQTPAQQVLFSPADRYGLLGLLHIIKTSDPDTSMLALGTDLTNLGLDLGSTENLYSTFITPWTDSKAAAVLNIEPEFHLPSCYNVQPPPANTKIGNFSDETLFFIFYSQPRDAMQEMAAHELYKHNWRYHKELRLWLTKEAGTEPVQKTATFERGSYIFFDPVLWERVRKEYVLFFDQLETRRADVGRAAVGGGAGGAGSL</sequence>
<dbReference type="FunFam" id="2.30.30.1020:FF:000009">
    <property type="entry name" value="Related to CDC36-transcription factor"/>
    <property type="match status" value="1"/>
</dbReference>
<dbReference type="PANTHER" id="PTHR23326">
    <property type="entry name" value="CCR4 NOT-RELATED"/>
    <property type="match status" value="1"/>
</dbReference>
<dbReference type="Pfam" id="PF04153">
    <property type="entry name" value="NOT2_3_5_C"/>
    <property type="match status" value="1"/>
</dbReference>
<name>A0A5C5FNP1_9BASI</name>
<dbReference type="OrthoDB" id="25391at2759"/>
<dbReference type="AlphaFoldDB" id="A0A5C5FNP1"/>
<comment type="similarity">
    <text evidence="1">Belongs to the CNOT2/3/5 family.</text>
</comment>
<feature type="domain" description="NOT2/NOT3/NOT5 C-terminal" evidence="5">
    <location>
        <begin position="411"/>
        <end position="534"/>
    </location>
</feature>
<dbReference type="Gene3D" id="2.30.30.1020">
    <property type="entry name" value="CCR4-NOT complex subunit 2/3/5, C-terminal domain"/>
    <property type="match status" value="1"/>
</dbReference>
<dbReference type="EMBL" id="SOZI01000172">
    <property type="protein sequence ID" value="TNY17846.1"/>
    <property type="molecule type" value="Genomic_DNA"/>
</dbReference>
<protein>
    <recommendedName>
        <fullName evidence="5">NOT2/NOT3/NOT5 C-terminal domain-containing protein</fullName>
    </recommendedName>
</protein>
<feature type="compositionally biased region" description="Polar residues" evidence="4">
    <location>
        <begin position="266"/>
        <end position="277"/>
    </location>
</feature>
<proteinExistence type="inferred from homology"/>
<dbReference type="STRING" id="5288.A0A5C5FNP1"/>
<dbReference type="GO" id="GO:0000289">
    <property type="term" value="P:nuclear-transcribed mRNA poly(A) tail shortening"/>
    <property type="evidence" value="ECO:0007669"/>
    <property type="project" value="UniProtKB-ARBA"/>
</dbReference>
<dbReference type="InterPro" id="IPR038635">
    <property type="entry name" value="CCR4-NOT_su2/3/5_C_sf"/>
</dbReference>
<evidence type="ECO:0000256" key="1">
    <source>
        <dbReference type="ARBA" id="ARBA00007682"/>
    </source>
</evidence>
<dbReference type="GO" id="GO:0030015">
    <property type="term" value="C:CCR4-NOT core complex"/>
    <property type="evidence" value="ECO:0007669"/>
    <property type="project" value="InterPro"/>
</dbReference>
<gene>
    <name evidence="6" type="ORF">DMC30DRAFT_89343</name>
</gene>